<dbReference type="PROSITE" id="PS00623">
    <property type="entry name" value="GMC_OXRED_1"/>
    <property type="match status" value="1"/>
</dbReference>
<dbReference type="PROSITE" id="PS00624">
    <property type="entry name" value="GMC_OXRED_2"/>
    <property type="match status" value="1"/>
</dbReference>
<accession>A0AAE1UML9</accession>
<dbReference type="EMBL" id="JAWZYT010000371">
    <property type="protein sequence ID" value="KAK4324320.1"/>
    <property type="molecule type" value="Genomic_DNA"/>
</dbReference>
<sequence length="608" mass="67321">MTLDRLNLVVPQTLVRLLVLSLINTKTREPFDDFKQILPQYDFIVVGSGSGGSVVASRLAEVKGWKVLVLESGGPPPPETMVPGYNLLLMQSSADWNYFTVPQKYGLGAYTDRVCPFPLGRAVGGSSTINWMMYVRGNRRDYDHWETLGNPGWSYQNVLPYFKKAEDYTGTRNTETAEYHGRGGPLSVEDKRWWSLLLPAFLNAGRELGYNVVDPNGPEQTGFSVADMTQRDGERGGVSDGYLRRAAQRPNLHVVSKAHVTKIIFDKNKRATGVRFLHRGKMRTVSARREVVLSAGAVGSPQLLMVSGVGPAEHLTQHNIPVIADVPGVGENLQDHPSIFGLTYTVKQGSSTDILQLANPVSVKDYIRNRRGPLTSPMGVEGNAWSVNESGEDDPLWPDLQYLFISGTPYSDAGLLIVDLLGFRKDFFNEYFGSLLGSQGFNIGPMLTRPKSRGTIRLQSSDPHLPPLIDPNFLSHPDDVKTFVRGIKFVLAIGNTSSLRVDHEAKFHDKHLPGCEKERYGTDDYWSCYTRQMAQTTYHPCCTLKMAPSSDPLAVVDHRLRMRAVSGLRVVDASIMPDIVSGNLNAPVIMVGEKAADIIKEDWGQKES</sequence>
<keyword evidence="3 6" id="KW-0285">Flavoprotein</keyword>
<evidence type="ECO:0000259" key="7">
    <source>
        <dbReference type="PROSITE" id="PS00623"/>
    </source>
</evidence>
<dbReference type="Proteomes" id="UP001292094">
    <property type="component" value="Unassembled WGS sequence"/>
</dbReference>
<evidence type="ECO:0000256" key="6">
    <source>
        <dbReference type="RuleBase" id="RU003968"/>
    </source>
</evidence>
<evidence type="ECO:0000313" key="10">
    <source>
        <dbReference type="Proteomes" id="UP001292094"/>
    </source>
</evidence>
<comment type="caution">
    <text evidence="9">The sequence shown here is derived from an EMBL/GenBank/DDBJ whole genome shotgun (WGS) entry which is preliminary data.</text>
</comment>
<comment type="cofactor">
    <cofactor evidence="1 5">
        <name>FAD</name>
        <dbReference type="ChEBI" id="CHEBI:57692"/>
    </cofactor>
</comment>
<dbReference type="InterPro" id="IPR012132">
    <property type="entry name" value="GMC_OxRdtase"/>
</dbReference>
<dbReference type="InterPro" id="IPR036188">
    <property type="entry name" value="FAD/NAD-bd_sf"/>
</dbReference>
<dbReference type="PIRSF" id="PIRSF000137">
    <property type="entry name" value="Alcohol_oxidase"/>
    <property type="match status" value="1"/>
</dbReference>
<comment type="similarity">
    <text evidence="2 6">Belongs to the GMC oxidoreductase family.</text>
</comment>
<evidence type="ECO:0000256" key="5">
    <source>
        <dbReference type="PIRSR" id="PIRSR000137-2"/>
    </source>
</evidence>
<keyword evidence="10" id="KW-1185">Reference proteome</keyword>
<feature type="binding site" evidence="5">
    <location>
        <position position="260"/>
    </location>
    <ligand>
        <name>FAD</name>
        <dbReference type="ChEBI" id="CHEBI:57692"/>
    </ligand>
</feature>
<feature type="domain" description="Glucose-methanol-choline oxidoreductase N-terminal" evidence="8">
    <location>
        <begin position="296"/>
        <end position="310"/>
    </location>
</feature>
<dbReference type="InterPro" id="IPR007867">
    <property type="entry name" value="GMC_OxRtase_C"/>
</dbReference>
<organism evidence="9 10">
    <name type="scientific">Petrolisthes manimaculis</name>
    <dbReference type="NCBI Taxonomy" id="1843537"/>
    <lineage>
        <taxon>Eukaryota</taxon>
        <taxon>Metazoa</taxon>
        <taxon>Ecdysozoa</taxon>
        <taxon>Arthropoda</taxon>
        <taxon>Crustacea</taxon>
        <taxon>Multicrustacea</taxon>
        <taxon>Malacostraca</taxon>
        <taxon>Eumalacostraca</taxon>
        <taxon>Eucarida</taxon>
        <taxon>Decapoda</taxon>
        <taxon>Pleocyemata</taxon>
        <taxon>Anomura</taxon>
        <taxon>Galatheoidea</taxon>
        <taxon>Porcellanidae</taxon>
        <taxon>Petrolisthes</taxon>
    </lineage>
</organism>
<evidence type="ECO:0000259" key="8">
    <source>
        <dbReference type="PROSITE" id="PS00624"/>
    </source>
</evidence>
<dbReference type="AlphaFoldDB" id="A0AAE1UML9"/>
<evidence type="ECO:0000256" key="3">
    <source>
        <dbReference type="ARBA" id="ARBA00022630"/>
    </source>
</evidence>
<dbReference type="GO" id="GO:0016614">
    <property type="term" value="F:oxidoreductase activity, acting on CH-OH group of donors"/>
    <property type="evidence" value="ECO:0007669"/>
    <property type="project" value="InterPro"/>
</dbReference>
<dbReference type="Pfam" id="PF00732">
    <property type="entry name" value="GMC_oxred_N"/>
    <property type="match status" value="1"/>
</dbReference>
<dbReference type="Gene3D" id="3.30.560.10">
    <property type="entry name" value="Glucose Oxidase, domain 3"/>
    <property type="match status" value="1"/>
</dbReference>
<evidence type="ECO:0000256" key="4">
    <source>
        <dbReference type="ARBA" id="ARBA00022827"/>
    </source>
</evidence>
<dbReference type="PANTHER" id="PTHR11552:SF147">
    <property type="entry name" value="CHOLINE DEHYDROGENASE, MITOCHONDRIAL"/>
    <property type="match status" value="1"/>
</dbReference>
<dbReference type="Gene3D" id="3.50.50.60">
    <property type="entry name" value="FAD/NAD(P)-binding domain"/>
    <property type="match status" value="1"/>
</dbReference>
<protein>
    <recommendedName>
        <fullName evidence="7 8">Glucose-methanol-choline oxidoreductase N-terminal domain-containing protein</fullName>
    </recommendedName>
</protein>
<evidence type="ECO:0000313" key="9">
    <source>
        <dbReference type="EMBL" id="KAK4324320.1"/>
    </source>
</evidence>
<dbReference type="SUPFAM" id="SSF54373">
    <property type="entry name" value="FAD-linked reductases, C-terminal domain"/>
    <property type="match status" value="1"/>
</dbReference>
<reference evidence="9" key="1">
    <citation type="submission" date="2023-11" db="EMBL/GenBank/DDBJ databases">
        <title>Genome assemblies of two species of porcelain crab, Petrolisthes cinctipes and Petrolisthes manimaculis (Anomura: Porcellanidae).</title>
        <authorList>
            <person name="Angst P."/>
        </authorList>
    </citation>
    <scope>NUCLEOTIDE SEQUENCE</scope>
    <source>
        <strain evidence="9">PB745_02</strain>
        <tissue evidence="9">Gill</tissue>
    </source>
</reference>
<feature type="domain" description="Glucose-methanol-choline oxidoreductase N-terminal" evidence="7">
    <location>
        <begin position="120"/>
        <end position="143"/>
    </location>
</feature>
<evidence type="ECO:0000256" key="2">
    <source>
        <dbReference type="ARBA" id="ARBA00010790"/>
    </source>
</evidence>
<keyword evidence="4 5" id="KW-0274">FAD</keyword>
<proteinExistence type="inferred from homology"/>
<dbReference type="PANTHER" id="PTHR11552">
    <property type="entry name" value="GLUCOSE-METHANOL-CHOLINE GMC OXIDOREDUCTASE"/>
    <property type="match status" value="1"/>
</dbReference>
<dbReference type="InterPro" id="IPR000172">
    <property type="entry name" value="GMC_OxRdtase_N"/>
</dbReference>
<dbReference type="GO" id="GO:0050660">
    <property type="term" value="F:flavin adenine dinucleotide binding"/>
    <property type="evidence" value="ECO:0007669"/>
    <property type="project" value="InterPro"/>
</dbReference>
<evidence type="ECO:0000256" key="1">
    <source>
        <dbReference type="ARBA" id="ARBA00001974"/>
    </source>
</evidence>
<gene>
    <name evidence="9" type="ORF">Pmani_005036</name>
</gene>
<dbReference type="Pfam" id="PF05199">
    <property type="entry name" value="GMC_oxred_C"/>
    <property type="match status" value="1"/>
</dbReference>
<name>A0AAE1UML9_9EUCA</name>
<dbReference type="SUPFAM" id="SSF51905">
    <property type="entry name" value="FAD/NAD(P)-binding domain"/>
    <property type="match status" value="1"/>
</dbReference>